<organism evidence="11 12">
    <name type="scientific">Thalictrum thalictroides</name>
    <name type="common">Rue-anemone</name>
    <name type="synonym">Anemone thalictroides</name>
    <dbReference type="NCBI Taxonomy" id="46969"/>
    <lineage>
        <taxon>Eukaryota</taxon>
        <taxon>Viridiplantae</taxon>
        <taxon>Streptophyta</taxon>
        <taxon>Embryophyta</taxon>
        <taxon>Tracheophyta</taxon>
        <taxon>Spermatophyta</taxon>
        <taxon>Magnoliopsida</taxon>
        <taxon>Ranunculales</taxon>
        <taxon>Ranunculaceae</taxon>
        <taxon>Thalictroideae</taxon>
        <taxon>Thalictrum</taxon>
    </lineage>
</organism>
<dbReference type="PANTHER" id="PTHR13808:SF53">
    <property type="entry name" value="HISTONE ACETYLTRANSFERASE HAC2"/>
    <property type="match status" value="1"/>
</dbReference>
<evidence type="ECO:0000256" key="5">
    <source>
        <dbReference type="ARBA" id="ARBA00022771"/>
    </source>
</evidence>
<reference evidence="11 12" key="1">
    <citation type="submission" date="2020-06" db="EMBL/GenBank/DDBJ databases">
        <title>Transcriptomic and genomic resources for Thalictrum thalictroides and T. hernandezii: Facilitating candidate gene discovery in an emerging model plant lineage.</title>
        <authorList>
            <person name="Arias T."/>
            <person name="Riano-Pachon D.M."/>
            <person name="Di Stilio V.S."/>
        </authorList>
    </citation>
    <scope>NUCLEOTIDE SEQUENCE [LARGE SCALE GENOMIC DNA]</scope>
    <source>
        <strain evidence="12">cv. WT478/WT964</strain>
        <tissue evidence="11">Leaves</tissue>
    </source>
</reference>
<dbReference type="EMBL" id="JABWDY010041916">
    <property type="protein sequence ID" value="KAF5177034.1"/>
    <property type="molecule type" value="Genomic_DNA"/>
</dbReference>
<keyword evidence="6" id="KW-0862">Zinc</keyword>
<dbReference type="EC" id="2.3.1.48" evidence="2"/>
<dbReference type="InterPro" id="IPR011011">
    <property type="entry name" value="Znf_FYVE_PHD"/>
</dbReference>
<keyword evidence="4" id="KW-0479">Metal-binding</keyword>
<dbReference type="GO" id="GO:0005634">
    <property type="term" value="C:nucleus"/>
    <property type="evidence" value="ECO:0007669"/>
    <property type="project" value="UniProtKB-SubCell"/>
</dbReference>
<evidence type="ECO:0000256" key="2">
    <source>
        <dbReference type="ARBA" id="ARBA00013184"/>
    </source>
</evidence>
<dbReference type="SUPFAM" id="SSF57903">
    <property type="entry name" value="FYVE/PHD zinc finger"/>
    <property type="match status" value="1"/>
</dbReference>
<evidence type="ECO:0000256" key="8">
    <source>
        <dbReference type="ARBA" id="ARBA00023163"/>
    </source>
</evidence>
<evidence type="ECO:0000256" key="7">
    <source>
        <dbReference type="ARBA" id="ARBA00023015"/>
    </source>
</evidence>
<dbReference type="SMART" id="SM00249">
    <property type="entry name" value="PHD"/>
    <property type="match status" value="1"/>
</dbReference>
<dbReference type="PROSITE" id="PS01359">
    <property type="entry name" value="ZF_PHD_1"/>
    <property type="match status" value="1"/>
</dbReference>
<dbReference type="GO" id="GO:0004402">
    <property type="term" value="F:histone acetyltransferase activity"/>
    <property type="evidence" value="ECO:0007669"/>
    <property type="project" value="InterPro"/>
</dbReference>
<evidence type="ECO:0000256" key="9">
    <source>
        <dbReference type="ARBA" id="ARBA00023242"/>
    </source>
</evidence>
<dbReference type="GO" id="GO:0031490">
    <property type="term" value="F:chromatin DNA binding"/>
    <property type="evidence" value="ECO:0007669"/>
    <property type="project" value="TreeGrafter"/>
</dbReference>
<dbReference type="PROSITE" id="PS51727">
    <property type="entry name" value="CBP_P300_HAT"/>
    <property type="match status" value="1"/>
</dbReference>
<dbReference type="GO" id="GO:0008270">
    <property type="term" value="F:zinc ion binding"/>
    <property type="evidence" value="ECO:0007669"/>
    <property type="project" value="UniProtKB-KW"/>
</dbReference>
<dbReference type="OrthoDB" id="899at2759"/>
<evidence type="ECO:0000313" key="11">
    <source>
        <dbReference type="EMBL" id="KAF5177034.1"/>
    </source>
</evidence>
<dbReference type="InterPro" id="IPR013178">
    <property type="entry name" value="Histone_AcTrfase_Rtt109/CBP"/>
</dbReference>
<dbReference type="AlphaFoldDB" id="A0A7J6UWN7"/>
<keyword evidence="7" id="KW-0805">Transcription regulation</keyword>
<evidence type="ECO:0000313" key="12">
    <source>
        <dbReference type="Proteomes" id="UP000554482"/>
    </source>
</evidence>
<dbReference type="InterPro" id="IPR001965">
    <property type="entry name" value="Znf_PHD"/>
</dbReference>
<keyword evidence="3 11" id="KW-0808">Transferase</keyword>
<protein>
    <recommendedName>
        <fullName evidence="2">histone acetyltransferase</fullName>
        <ecNumber evidence="2">2.3.1.48</ecNumber>
    </recommendedName>
</protein>
<name>A0A7J6UWN7_THATH</name>
<evidence type="ECO:0000256" key="6">
    <source>
        <dbReference type="ARBA" id="ARBA00022833"/>
    </source>
</evidence>
<evidence type="ECO:0000256" key="3">
    <source>
        <dbReference type="ARBA" id="ARBA00022679"/>
    </source>
</evidence>
<evidence type="ECO:0000256" key="1">
    <source>
        <dbReference type="ARBA" id="ARBA00004123"/>
    </source>
</evidence>
<dbReference type="GO" id="GO:0003713">
    <property type="term" value="F:transcription coactivator activity"/>
    <property type="evidence" value="ECO:0007669"/>
    <property type="project" value="TreeGrafter"/>
</dbReference>
<keyword evidence="12" id="KW-1185">Reference proteome</keyword>
<dbReference type="GO" id="GO:0000123">
    <property type="term" value="C:histone acetyltransferase complex"/>
    <property type="evidence" value="ECO:0007669"/>
    <property type="project" value="TreeGrafter"/>
</dbReference>
<accession>A0A7J6UWN7</accession>
<dbReference type="GO" id="GO:0045944">
    <property type="term" value="P:positive regulation of transcription by RNA polymerase II"/>
    <property type="evidence" value="ECO:0007669"/>
    <property type="project" value="TreeGrafter"/>
</dbReference>
<comment type="caution">
    <text evidence="11">The sequence shown here is derived from an EMBL/GenBank/DDBJ whole genome shotgun (WGS) entry which is preliminary data.</text>
</comment>
<dbReference type="InterPro" id="IPR019787">
    <property type="entry name" value="Znf_PHD-finger"/>
</dbReference>
<keyword evidence="5" id="KW-0863">Zinc-finger</keyword>
<gene>
    <name evidence="11" type="ORF">FRX31_033379</name>
</gene>
<evidence type="ECO:0000259" key="10">
    <source>
        <dbReference type="PROSITE" id="PS51727"/>
    </source>
</evidence>
<dbReference type="Gene3D" id="3.30.40.10">
    <property type="entry name" value="Zinc/RING finger domain, C3HC4 (zinc finger)"/>
    <property type="match status" value="1"/>
</dbReference>
<dbReference type="InterPro" id="IPR031162">
    <property type="entry name" value="CBP_P300_HAT"/>
</dbReference>
<feature type="domain" description="CBP/p300-type HAT" evidence="10">
    <location>
        <begin position="624"/>
        <end position="1036"/>
    </location>
</feature>
<dbReference type="SUPFAM" id="SSF57850">
    <property type="entry name" value="RING/U-box"/>
    <property type="match status" value="1"/>
</dbReference>
<dbReference type="InterPro" id="IPR019786">
    <property type="entry name" value="Zinc_finger_PHD-type_CS"/>
</dbReference>
<dbReference type="PANTHER" id="PTHR13808">
    <property type="entry name" value="CBP/P300-RELATED"/>
    <property type="match status" value="1"/>
</dbReference>
<dbReference type="GO" id="GO:0005667">
    <property type="term" value="C:transcription regulator complex"/>
    <property type="evidence" value="ECO:0007669"/>
    <property type="project" value="TreeGrafter"/>
</dbReference>
<proteinExistence type="predicted"/>
<keyword evidence="8" id="KW-0804">Transcription</keyword>
<dbReference type="Proteomes" id="UP000554482">
    <property type="component" value="Unassembled WGS sequence"/>
</dbReference>
<comment type="subcellular location">
    <subcellularLocation>
        <location evidence="1">Nucleus</location>
    </subcellularLocation>
</comment>
<evidence type="ECO:0000256" key="4">
    <source>
        <dbReference type="ARBA" id="ARBA00022723"/>
    </source>
</evidence>
<keyword evidence="9" id="KW-0539">Nucleus</keyword>
<dbReference type="SMART" id="SM01250">
    <property type="entry name" value="KAT11"/>
    <property type="match status" value="1"/>
</dbReference>
<dbReference type="CDD" id="cd15614">
    <property type="entry name" value="PHD_HAC_like"/>
    <property type="match status" value="1"/>
</dbReference>
<dbReference type="Pfam" id="PF08214">
    <property type="entry name" value="HAT_KAT11"/>
    <property type="match status" value="1"/>
</dbReference>
<dbReference type="InterPro" id="IPR013083">
    <property type="entry name" value="Znf_RING/FYVE/PHD"/>
</dbReference>
<dbReference type="Pfam" id="PF00628">
    <property type="entry name" value="PHD"/>
    <property type="match status" value="1"/>
</dbReference>
<sequence>MMDASLPFLSFNNATHQQQVHQPRFQEEDPHMHPQDVDVIPLRRMFGRQSSNGNASLPFLSSNNATHQWVHQPRLQEEDPHMHPQYVDMLPLRRMFGRQSSNGNWEDMIQPSRKRKMMDASLPFLSSNNATHQQLVHQPRRQEEAPHTYPQFDVLPFKRDFGGQSSDGPLEDILQPSRERKMMGGSLPYLLPSNDTFVQLDNNKHQPCPPEEVKLQPPQKISKMVDGSLGYLSSKDNFQQGDVDMIQPHHPAEDPHMQQLDVLPFDGDFDGQYLTGLLDDMIGPLPEQPNIGKHPSIPNLYDNETSQASDDVMQLLDIPHQTPIMDEGLHVSVLVDNETSQALDDVMQLLDIPHQTPIVDEGLHVSVLVDNEMSQASDDVMQLLDIPHQTPIVDEGLHVSILVDNEKSQASDDVMQLLDIPHQTPIVDEGLHVSVFVEKEDIGKRKIKCMTDLFTAEQVEEHIKNLRQQFGQSNAEVESNQATSQCMNEHGCQICTKEELSFKPPSVYCSWCRFRILEKKTYYTALDRDMLHYVCTTCYTKFTGKSVAVNGLSISKSRLKKNTNSEGTTEPWVQCTKCEGWQHQICALFNDIENKDRDTEYLCPNCYIQEIKGGERLPLPQDAVPGAKDLPRTSLSDYIENRLFARLQKERQERADREGKKMDEVPGAEDLVVRVVLSIEKKTKVKQGFLDAFAEKNYPEEFPYKSKAILLFQNIEGVEVCLFAMYVQEYGLECASPNQRCVYLSYLDSVKYFTPDIKAVNGDDLRTFVYHELLIGYLDYCKKQGFLTCYIWTCPPLKGDNYIFHCHPENQKAPNSVRLRKWYRSMLQKAKKENVVVSTTNLYDHFFKARPQFKSSVTLLPYFDGDYWPLLAEEKIRELKQEEYKRNEQSKGEKELSRKVLKTRGCANLSEDADIDNLLMQKLGDYIQPNKENFLMVQLHYICRHCCQPVLSGKPWICNDCKDFPLCERMIRTPVGVSALKRNYKDLTPTTSFDTIAKSKNEDHTGMGNRVVFPNAVKKIKLMASVGLHSDGTASIHNHA</sequence>